<evidence type="ECO:0000313" key="1">
    <source>
        <dbReference type="EMBL" id="KAJ7681681.1"/>
    </source>
</evidence>
<feature type="non-terminal residue" evidence="1">
    <location>
        <position position="108"/>
    </location>
</feature>
<gene>
    <name evidence="1" type="ORF">B0H17DRAFT_1075881</name>
</gene>
<feature type="non-terminal residue" evidence="1">
    <location>
        <position position="1"/>
    </location>
</feature>
<accession>A0AAD7D6V4</accession>
<name>A0AAD7D6V4_MYCRO</name>
<sequence length="108" mass="12294">RSLATVPLDVILEVTFFMDFQDSLHLLATSKSLQSPLSLKDLWVKILGRMEKVHMQPLLCPFGVNIPDLLMEGLRKLAIHAYSLKKNWSSARAIPASVRKFKLGRDYQ</sequence>
<organism evidence="1 2">
    <name type="scientific">Mycena rosella</name>
    <name type="common">Pink bonnet</name>
    <name type="synonym">Agaricus rosellus</name>
    <dbReference type="NCBI Taxonomy" id="1033263"/>
    <lineage>
        <taxon>Eukaryota</taxon>
        <taxon>Fungi</taxon>
        <taxon>Dikarya</taxon>
        <taxon>Basidiomycota</taxon>
        <taxon>Agaricomycotina</taxon>
        <taxon>Agaricomycetes</taxon>
        <taxon>Agaricomycetidae</taxon>
        <taxon>Agaricales</taxon>
        <taxon>Marasmiineae</taxon>
        <taxon>Mycenaceae</taxon>
        <taxon>Mycena</taxon>
    </lineage>
</organism>
<proteinExistence type="predicted"/>
<keyword evidence="2" id="KW-1185">Reference proteome</keyword>
<evidence type="ECO:0000313" key="2">
    <source>
        <dbReference type="Proteomes" id="UP001221757"/>
    </source>
</evidence>
<dbReference type="Proteomes" id="UP001221757">
    <property type="component" value="Unassembled WGS sequence"/>
</dbReference>
<dbReference type="EMBL" id="JARKIE010000115">
    <property type="protein sequence ID" value="KAJ7681681.1"/>
    <property type="molecule type" value="Genomic_DNA"/>
</dbReference>
<dbReference type="AlphaFoldDB" id="A0AAD7D6V4"/>
<evidence type="ECO:0008006" key="3">
    <source>
        <dbReference type="Google" id="ProtNLM"/>
    </source>
</evidence>
<reference evidence="1" key="1">
    <citation type="submission" date="2023-03" db="EMBL/GenBank/DDBJ databases">
        <title>Massive genome expansion in bonnet fungi (Mycena s.s.) driven by repeated elements and novel gene families across ecological guilds.</title>
        <authorList>
            <consortium name="Lawrence Berkeley National Laboratory"/>
            <person name="Harder C.B."/>
            <person name="Miyauchi S."/>
            <person name="Viragh M."/>
            <person name="Kuo A."/>
            <person name="Thoen E."/>
            <person name="Andreopoulos B."/>
            <person name="Lu D."/>
            <person name="Skrede I."/>
            <person name="Drula E."/>
            <person name="Henrissat B."/>
            <person name="Morin E."/>
            <person name="Kohler A."/>
            <person name="Barry K."/>
            <person name="LaButti K."/>
            <person name="Morin E."/>
            <person name="Salamov A."/>
            <person name="Lipzen A."/>
            <person name="Mereny Z."/>
            <person name="Hegedus B."/>
            <person name="Baldrian P."/>
            <person name="Stursova M."/>
            <person name="Weitz H."/>
            <person name="Taylor A."/>
            <person name="Grigoriev I.V."/>
            <person name="Nagy L.G."/>
            <person name="Martin F."/>
            <person name="Kauserud H."/>
        </authorList>
    </citation>
    <scope>NUCLEOTIDE SEQUENCE</scope>
    <source>
        <strain evidence="1">CBHHK067</strain>
    </source>
</reference>
<protein>
    <recommendedName>
        <fullName evidence="3">F-box domain-containing protein</fullName>
    </recommendedName>
</protein>
<comment type="caution">
    <text evidence="1">The sequence shown here is derived from an EMBL/GenBank/DDBJ whole genome shotgun (WGS) entry which is preliminary data.</text>
</comment>